<feature type="transmembrane region" description="Helical" evidence="5">
    <location>
        <begin position="96"/>
        <end position="116"/>
    </location>
</feature>
<evidence type="ECO:0000256" key="1">
    <source>
        <dbReference type="ARBA" id="ARBA00004141"/>
    </source>
</evidence>
<accession>A0A8X7TBC9</accession>
<sequence length="555" mass="62799">MSDEEKHQFKHDDYNFPPGTVHLVDMQSTLNVKKGDGDIILHPQPSSNVNDPLRWSKTKRNLQFALLWFWSFMLALNMNFMTPLFSDWVVEFKTTFFELGVAIALGYLGLGVGVLFIQPTALKLGKVFVYRLGTILAIITCIFGSQSKNVGYFHAFRILAGLAASPVDTLVEISANDLFFQHERSTAFSSLILALYGGTDLGPVAAGYISDSMDWSWCYYILIIIFVPLLILQIFWMEETTFRRSTNEEEELEDEIIAQIKSHETGISANSPTNKVKDTIDVVVESKPEDEDQVKLTYWQKRKLYHTEQNDTRSWMCIFLRPLYLLTFPAIVWSGMIYGFQMFWLSLTVNTQSAIFSAPPYNFSINNVGLTTLGLFVGSVIGMFYGGQFVDWFAIRMARRNNGIMEPEHRLHTMLIPTILNAAGILAYGLGAYYGSHWAILVVLGLGFMGFAMSSSGAICLVYAVECYEKLASESLVLILFIRNMIGMGFSFAISPWIDAQGMMKTTFTMFALSVAVNATYLIMIWKGKAIRRWSKARYERVSVPSYGDIFKKNK</sequence>
<feature type="transmembrane region" description="Helical" evidence="5">
    <location>
        <begin position="411"/>
        <end position="434"/>
    </location>
</feature>
<feature type="transmembrane region" description="Helical" evidence="5">
    <location>
        <begin position="64"/>
        <end position="84"/>
    </location>
</feature>
<feature type="transmembrane region" description="Helical" evidence="5">
    <location>
        <begin position="367"/>
        <end position="390"/>
    </location>
</feature>
<dbReference type="PANTHER" id="PTHR23502:SF34">
    <property type="entry name" value="PROTEIN HOL1"/>
    <property type="match status" value="1"/>
</dbReference>
<dbReference type="GO" id="GO:0005886">
    <property type="term" value="C:plasma membrane"/>
    <property type="evidence" value="ECO:0007669"/>
    <property type="project" value="TreeGrafter"/>
</dbReference>
<dbReference type="GO" id="GO:0000324">
    <property type="term" value="C:fungal-type vacuole"/>
    <property type="evidence" value="ECO:0007669"/>
    <property type="project" value="TreeGrafter"/>
</dbReference>
<dbReference type="Proteomes" id="UP000590412">
    <property type="component" value="Unassembled WGS sequence"/>
</dbReference>
<dbReference type="GO" id="GO:0022857">
    <property type="term" value="F:transmembrane transporter activity"/>
    <property type="evidence" value="ECO:0007669"/>
    <property type="project" value="InterPro"/>
</dbReference>
<feature type="domain" description="Major facilitator superfamily (MFS) profile" evidence="6">
    <location>
        <begin position="63"/>
        <end position="530"/>
    </location>
</feature>
<dbReference type="AlphaFoldDB" id="A0A8X7TBC9"/>
<dbReference type="OrthoDB" id="5215911at2759"/>
<gene>
    <name evidence="7" type="ORF">FOB60_002574</name>
</gene>
<feature type="transmembrane region" description="Helical" evidence="5">
    <location>
        <begin position="323"/>
        <end position="347"/>
    </location>
</feature>
<evidence type="ECO:0000313" key="7">
    <source>
        <dbReference type="EMBL" id="KAF6052318.1"/>
    </source>
</evidence>
<proteinExistence type="predicted"/>
<dbReference type="InterPro" id="IPR011701">
    <property type="entry name" value="MFS"/>
</dbReference>
<organism evidence="7 8">
    <name type="scientific">Candida parapsilosis</name>
    <name type="common">Yeast</name>
    <dbReference type="NCBI Taxonomy" id="5480"/>
    <lineage>
        <taxon>Eukaryota</taxon>
        <taxon>Fungi</taxon>
        <taxon>Dikarya</taxon>
        <taxon>Ascomycota</taxon>
        <taxon>Saccharomycotina</taxon>
        <taxon>Pichiomycetes</taxon>
        <taxon>Debaryomycetaceae</taxon>
        <taxon>Candida/Lodderomyces clade</taxon>
        <taxon>Candida</taxon>
    </lineage>
</organism>
<comment type="subcellular location">
    <subcellularLocation>
        <location evidence="1">Membrane</location>
        <topology evidence="1">Multi-pass membrane protein</topology>
    </subcellularLocation>
</comment>
<feature type="transmembrane region" description="Helical" evidence="5">
    <location>
        <begin position="440"/>
        <end position="464"/>
    </location>
</feature>
<dbReference type="InterPro" id="IPR036259">
    <property type="entry name" value="MFS_trans_sf"/>
</dbReference>
<evidence type="ECO:0000256" key="5">
    <source>
        <dbReference type="SAM" id="Phobius"/>
    </source>
</evidence>
<dbReference type="Pfam" id="PF07690">
    <property type="entry name" value="MFS_1"/>
    <property type="match status" value="1"/>
</dbReference>
<feature type="transmembrane region" description="Helical" evidence="5">
    <location>
        <begin position="507"/>
        <end position="526"/>
    </location>
</feature>
<comment type="caution">
    <text evidence="7">The sequence shown here is derived from an EMBL/GenBank/DDBJ whole genome shotgun (WGS) entry which is preliminary data.</text>
</comment>
<reference evidence="7" key="1">
    <citation type="submission" date="2020-03" db="EMBL/GenBank/DDBJ databases">
        <title>FDA dAtabase for Regulatory Grade micrObial Sequences (FDA-ARGOS): Supporting development and validation of Infectious Disease Dx tests.</title>
        <authorList>
            <person name="Campos J."/>
            <person name="Goldberg B."/>
            <person name="Tallon L."/>
            <person name="Sadzewicz L."/>
            <person name="Vavikolanu K."/>
            <person name="Mehta A."/>
            <person name="Aluvathingal J."/>
            <person name="Nadendla S."/>
            <person name="Nandy P."/>
            <person name="Geyer C."/>
            <person name="Yan Y."/>
            <person name="Sichtig H."/>
        </authorList>
    </citation>
    <scope>NUCLEOTIDE SEQUENCE [LARGE SCALE GENOMIC DNA]</scope>
    <source>
        <strain evidence="7">FDAARGOS_652</strain>
    </source>
</reference>
<evidence type="ECO:0000259" key="6">
    <source>
        <dbReference type="PROSITE" id="PS50850"/>
    </source>
</evidence>
<dbReference type="SUPFAM" id="SSF103473">
    <property type="entry name" value="MFS general substrate transporter"/>
    <property type="match status" value="1"/>
</dbReference>
<keyword evidence="3 5" id="KW-1133">Transmembrane helix</keyword>
<keyword evidence="4 5" id="KW-0472">Membrane</keyword>
<evidence type="ECO:0000256" key="4">
    <source>
        <dbReference type="ARBA" id="ARBA00023136"/>
    </source>
</evidence>
<evidence type="ECO:0000256" key="2">
    <source>
        <dbReference type="ARBA" id="ARBA00022692"/>
    </source>
</evidence>
<name>A0A8X7TBC9_CANPA</name>
<dbReference type="PROSITE" id="PS50850">
    <property type="entry name" value="MFS"/>
    <property type="match status" value="1"/>
</dbReference>
<feature type="transmembrane region" description="Helical" evidence="5">
    <location>
        <begin position="476"/>
        <end position="495"/>
    </location>
</feature>
<keyword evidence="2 5" id="KW-0812">Transmembrane</keyword>
<feature type="transmembrane region" description="Helical" evidence="5">
    <location>
        <begin position="128"/>
        <end position="146"/>
    </location>
</feature>
<dbReference type="PANTHER" id="PTHR23502">
    <property type="entry name" value="MAJOR FACILITATOR SUPERFAMILY"/>
    <property type="match status" value="1"/>
</dbReference>
<dbReference type="Gene3D" id="1.20.1250.20">
    <property type="entry name" value="MFS general substrate transporter like domains"/>
    <property type="match status" value="1"/>
</dbReference>
<evidence type="ECO:0000256" key="3">
    <source>
        <dbReference type="ARBA" id="ARBA00022989"/>
    </source>
</evidence>
<dbReference type="InterPro" id="IPR020846">
    <property type="entry name" value="MFS_dom"/>
</dbReference>
<dbReference type="EMBL" id="JABWAB010000004">
    <property type="protein sequence ID" value="KAF6052318.1"/>
    <property type="molecule type" value="Genomic_DNA"/>
</dbReference>
<protein>
    <submittedName>
        <fullName evidence="7">Major Facilitator Superfamily protein</fullName>
    </submittedName>
</protein>
<evidence type="ECO:0000313" key="8">
    <source>
        <dbReference type="Proteomes" id="UP000590412"/>
    </source>
</evidence>
<feature type="transmembrane region" description="Helical" evidence="5">
    <location>
        <begin position="215"/>
        <end position="236"/>
    </location>
</feature>